<organism evidence="8 9">
    <name type="scientific">Xylanibacter brevis</name>
    <dbReference type="NCBI Taxonomy" id="83231"/>
    <lineage>
        <taxon>Bacteria</taxon>
        <taxon>Pseudomonadati</taxon>
        <taxon>Bacteroidota</taxon>
        <taxon>Bacteroidia</taxon>
        <taxon>Bacteroidales</taxon>
        <taxon>Prevotellaceae</taxon>
        <taxon>Xylanibacter</taxon>
    </lineage>
</organism>
<dbReference type="NCBIfam" id="TIGR00675">
    <property type="entry name" value="dcm"/>
    <property type="match status" value="1"/>
</dbReference>
<gene>
    <name evidence="8" type="primary">dcm</name>
    <name evidence="8" type="ORF">I6E12_05970</name>
</gene>
<dbReference type="Pfam" id="PF00145">
    <property type="entry name" value="DNA_methylase"/>
    <property type="match status" value="1"/>
</dbReference>
<evidence type="ECO:0000256" key="5">
    <source>
        <dbReference type="ARBA" id="ARBA00022747"/>
    </source>
</evidence>
<dbReference type="GO" id="GO:0032259">
    <property type="term" value="P:methylation"/>
    <property type="evidence" value="ECO:0007669"/>
    <property type="project" value="UniProtKB-KW"/>
</dbReference>
<evidence type="ECO:0000313" key="9">
    <source>
        <dbReference type="Proteomes" id="UP001200470"/>
    </source>
</evidence>
<dbReference type="EC" id="2.1.1.37" evidence="1"/>
<dbReference type="InterPro" id="IPR001525">
    <property type="entry name" value="C5_MeTfrase"/>
</dbReference>
<comment type="catalytic activity">
    <reaction evidence="6">
        <text>a 2'-deoxycytidine in DNA + S-adenosyl-L-methionine = a 5-methyl-2'-deoxycytidine in DNA + S-adenosyl-L-homocysteine + H(+)</text>
        <dbReference type="Rhea" id="RHEA:13681"/>
        <dbReference type="Rhea" id="RHEA-COMP:11369"/>
        <dbReference type="Rhea" id="RHEA-COMP:11370"/>
        <dbReference type="ChEBI" id="CHEBI:15378"/>
        <dbReference type="ChEBI" id="CHEBI:57856"/>
        <dbReference type="ChEBI" id="CHEBI:59789"/>
        <dbReference type="ChEBI" id="CHEBI:85452"/>
        <dbReference type="ChEBI" id="CHEBI:85454"/>
        <dbReference type="EC" id="2.1.1.37"/>
    </reaction>
</comment>
<dbReference type="GO" id="GO:0003886">
    <property type="term" value="F:DNA (cytosine-5-)-methyltransferase activity"/>
    <property type="evidence" value="ECO:0007669"/>
    <property type="project" value="UniProtKB-EC"/>
</dbReference>
<sequence>MTKKIYKFIDLFCGIGGFRIGLERNGGKCVFSSDIDVFAQQTYRDNFGETPIGDITKVEAKDIPSFDILAAGFPCQPFSYAGLGKGFEDQTITIFAWNIPI</sequence>
<dbReference type="PANTHER" id="PTHR46098">
    <property type="entry name" value="TRNA (CYTOSINE(38)-C(5))-METHYLTRANSFERASE"/>
    <property type="match status" value="1"/>
</dbReference>
<keyword evidence="5" id="KW-0680">Restriction system</keyword>
<dbReference type="PROSITE" id="PS00094">
    <property type="entry name" value="C5_MTASE_1"/>
    <property type="match status" value="1"/>
</dbReference>
<evidence type="ECO:0000256" key="1">
    <source>
        <dbReference type="ARBA" id="ARBA00011975"/>
    </source>
</evidence>
<keyword evidence="3 7" id="KW-0808">Transferase</keyword>
<dbReference type="EMBL" id="JADYTN010000010">
    <property type="protein sequence ID" value="MCF2563655.1"/>
    <property type="molecule type" value="Genomic_DNA"/>
</dbReference>
<accession>A0ABS9CEY4</accession>
<keyword evidence="2 7" id="KW-0489">Methyltransferase</keyword>
<protein>
    <recommendedName>
        <fullName evidence="1">DNA (cytosine-5-)-methyltransferase</fullName>
        <ecNumber evidence="1">2.1.1.37</ecNumber>
    </recommendedName>
</protein>
<evidence type="ECO:0000256" key="2">
    <source>
        <dbReference type="ARBA" id="ARBA00022603"/>
    </source>
</evidence>
<dbReference type="InterPro" id="IPR050750">
    <property type="entry name" value="C5-MTase"/>
</dbReference>
<dbReference type="RefSeq" id="WP_336410081.1">
    <property type="nucleotide sequence ID" value="NZ_JADYTN010000010.1"/>
</dbReference>
<evidence type="ECO:0000256" key="7">
    <source>
        <dbReference type="PROSITE-ProRule" id="PRU01016"/>
    </source>
</evidence>
<dbReference type="InterPro" id="IPR029063">
    <property type="entry name" value="SAM-dependent_MTases_sf"/>
</dbReference>
<evidence type="ECO:0000256" key="3">
    <source>
        <dbReference type="ARBA" id="ARBA00022679"/>
    </source>
</evidence>
<comment type="caution">
    <text evidence="8">The sequence shown here is derived from an EMBL/GenBank/DDBJ whole genome shotgun (WGS) entry which is preliminary data.</text>
</comment>
<feature type="active site" evidence="7">
    <location>
        <position position="75"/>
    </location>
</feature>
<keyword evidence="9" id="KW-1185">Reference proteome</keyword>
<dbReference type="PANTHER" id="PTHR46098:SF1">
    <property type="entry name" value="TRNA (CYTOSINE(38)-C(5))-METHYLTRANSFERASE"/>
    <property type="match status" value="1"/>
</dbReference>
<dbReference type="SUPFAM" id="SSF53335">
    <property type="entry name" value="S-adenosyl-L-methionine-dependent methyltransferases"/>
    <property type="match status" value="1"/>
</dbReference>
<comment type="similarity">
    <text evidence="7">Belongs to the class I-like SAM-binding methyltransferase superfamily. C5-methyltransferase family.</text>
</comment>
<proteinExistence type="inferred from homology"/>
<name>A0ABS9CEY4_9BACT</name>
<evidence type="ECO:0000256" key="6">
    <source>
        <dbReference type="ARBA" id="ARBA00047422"/>
    </source>
</evidence>
<keyword evidence="4 7" id="KW-0949">S-adenosyl-L-methionine</keyword>
<reference evidence="8 9" key="1">
    <citation type="submission" date="2020-12" db="EMBL/GenBank/DDBJ databases">
        <title>Whole genome sequences of gut porcine anaerobes.</title>
        <authorList>
            <person name="Kubasova T."/>
            <person name="Jahodarova E."/>
            <person name="Rychlik I."/>
        </authorList>
    </citation>
    <scope>NUCLEOTIDE SEQUENCE [LARGE SCALE GENOMIC DNA]</scope>
    <source>
        <strain evidence="8 9">An925</strain>
    </source>
</reference>
<dbReference type="Proteomes" id="UP001200470">
    <property type="component" value="Unassembled WGS sequence"/>
</dbReference>
<dbReference type="PROSITE" id="PS51679">
    <property type="entry name" value="SAM_MT_C5"/>
    <property type="match status" value="1"/>
</dbReference>
<evidence type="ECO:0000256" key="4">
    <source>
        <dbReference type="ARBA" id="ARBA00022691"/>
    </source>
</evidence>
<evidence type="ECO:0000313" key="8">
    <source>
        <dbReference type="EMBL" id="MCF2563655.1"/>
    </source>
</evidence>
<dbReference type="InterPro" id="IPR018117">
    <property type="entry name" value="C5_DNA_meth_AS"/>
</dbReference>
<dbReference type="Gene3D" id="3.40.50.150">
    <property type="entry name" value="Vaccinia Virus protein VP39"/>
    <property type="match status" value="1"/>
</dbReference>